<dbReference type="EMBL" id="LUTY01002160">
    <property type="protein sequence ID" value="OAD20718.1"/>
    <property type="molecule type" value="Genomic_DNA"/>
</dbReference>
<dbReference type="InterPro" id="IPR012334">
    <property type="entry name" value="Pectin_lyas_fold"/>
</dbReference>
<feature type="non-terminal residue" evidence="1">
    <location>
        <position position="1"/>
    </location>
</feature>
<dbReference type="SUPFAM" id="SSF51126">
    <property type="entry name" value="Pectin lyase-like"/>
    <property type="match status" value="1"/>
</dbReference>
<dbReference type="Proteomes" id="UP000076962">
    <property type="component" value="Unassembled WGS sequence"/>
</dbReference>
<name>A0A176RYF0_9GAMM</name>
<accession>A0A176RYF0</accession>
<proteinExistence type="predicted"/>
<evidence type="ECO:0000313" key="2">
    <source>
        <dbReference type="Proteomes" id="UP000076962"/>
    </source>
</evidence>
<dbReference type="Gene3D" id="2.160.20.10">
    <property type="entry name" value="Single-stranded right-handed beta-helix, Pectin lyase-like"/>
    <property type="match status" value="1"/>
</dbReference>
<evidence type="ECO:0000313" key="1">
    <source>
        <dbReference type="EMBL" id="OAD20718.1"/>
    </source>
</evidence>
<dbReference type="AlphaFoldDB" id="A0A176RYF0"/>
<feature type="non-terminal residue" evidence="1">
    <location>
        <position position="190"/>
    </location>
</feature>
<comment type="caution">
    <text evidence="1">The sequence shown here is derived from an EMBL/GenBank/DDBJ whole genome shotgun (WGS) entry which is preliminary data.</text>
</comment>
<dbReference type="InterPro" id="IPR011050">
    <property type="entry name" value="Pectin_lyase_fold/virulence"/>
</dbReference>
<sequence>ETGSLSLTNSIVGASTYGAGNAGEVQIKATNSITLVSDSEKSGLIVDTNSSGDAGSLFIDTSHLSITNSVIQASTHGPGKGGNVQIKANSIAFSDGSELNVLAFSGSSGDAGSLAIDTGSLSLTNSSFISAGTEGSGEGGDIQIQANDITLEDESSLDVSTIGSGDAGSLFIETGSLSLTNNAFIASFTQ</sequence>
<protein>
    <submittedName>
        <fullName evidence="1">Filamentous hemagglutinin outer membrane protein</fullName>
    </submittedName>
</protein>
<keyword evidence="2" id="KW-1185">Reference proteome</keyword>
<organism evidence="1 2">
    <name type="scientific">Candidatus Thiomargarita nelsonii</name>
    <dbReference type="NCBI Taxonomy" id="1003181"/>
    <lineage>
        <taxon>Bacteria</taxon>
        <taxon>Pseudomonadati</taxon>
        <taxon>Pseudomonadota</taxon>
        <taxon>Gammaproteobacteria</taxon>
        <taxon>Thiotrichales</taxon>
        <taxon>Thiotrichaceae</taxon>
        <taxon>Thiomargarita</taxon>
    </lineage>
</organism>
<reference evidence="1 2" key="1">
    <citation type="submission" date="2016-05" db="EMBL/GenBank/DDBJ databases">
        <title>Single-cell genome of chain-forming Candidatus Thiomargarita nelsonii and comparison to other large sulfur-oxidizing bacteria.</title>
        <authorList>
            <person name="Winkel M."/>
            <person name="Salman V."/>
            <person name="Woyke T."/>
            <person name="Schulz-Vogt H."/>
            <person name="Richter M."/>
            <person name="Flood B."/>
            <person name="Bailey J."/>
            <person name="Amann R."/>
            <person name="Mussmann M."/>
        </authorList>
    </citation>
    <scope>NUCLEOTIDE SEQUENCE [LARGE SCALE GENOMIC DNA]</scope>
    <source>
        <strain evidence="1 2">THI036</strain>
    </source>
</reference>
<gene>
    <name evidence="1" type="ORF">THIOM_003559</name>
</gene>